<comment type="subcellular location">
    <subcellularLocation>
        <location evidence="1">Nucleus</location>
    </subcellularLocation>
</comment>
<evidence type="ECO:0000256" key="2">
    <source>
        <dbReference type="SAM" id="MobiDB-lite"/>
    </source>
</evidence>
<proteinExistence type="predicted"/>
<evidence type="ECO:0000259" key="3">
    <source>
        <dbReference type="Pfam" id="PF05225"/>
    </source>
</evidence>
<dbReference type="AlphaFoldDB" id="A0A8K0D667"/>
<dbReference type="InterPro" id="IPR007889">
    <property type="entry name" value="HTH_Psq"/>
</dbReference>
<sequence>MYKTVFTEEFWTERVLDKYATKLQKKDKQQSWSADCMTRALQEVLEERMGYKKAARTYSIPQSTLEDRVKKVRQRGLSPVSVAEKSLGRFKTVFTEYSVFKGISPSRKKQVGCLSLAERGVLVTAEACMNAAGNFMPPMFVFPRKRENPLLMADAPSGSFAYYHEKHSFVPSETAESPQTAELLQAPKDLEPQPSTSSCGSSFSISSKMLMLPPQEEQRVRTKNNRTKGKTAILTSSLYKLKLEKEKQERQEKKAPKRTLFNPTQDKKGSKAKKGKKKERTANDTITNKEEKKVMQESSSDEEDHEACMFCKELYLQSGVKEGCRKDLNELKALVLPLQGEIRELKSYVGSNATATISLLEYETAIQEAIERDKWKSSIVIYELEEIPDISSSKQSGCDT</sequence>
<name>A0A8K0D667_IGNLU</name>
<dbReference type="SUPFAM" id="SSF46689">
    <property type="entry name" value="Homeodomain-like"/>
    <property type="match status" value="1"/>
</dbReference>
<evidence type="ECO:0000313" key="5">
    <source>
        <dbReference type="Proteomes" id="UP000801492"/>
    </source>
</evidence>
<feature type="compositionally biased region" description="Basic and acidic residues" evidence="2">
    <location>
        <begin position="244"/>
        <end position="254"/>
    </location>
</feature>
<feature type="region of interest" description="Disordered" evidence="2">
    <location>
        <begin position="244"/>
        <end position="300"/>
    </location>
</feature>
<dbReference type="EMBL" id="VTPC01003975">
    <property type="protein sequence ID" value="KAF2897696.1"/>
    <property type="molecule type" value="Genomic_DNA"/>
</dbReference>
<dbReference type="InterPro" id="IPR009057">
    <property type="entry name" value="Homeodomain-like_sf"/>
</dbReference>
<organism evidence="4 5">
    <name type="scientific">Ignelater luminosus</name>
    <name type="common">Cucubano</name>
    <name type="synonym">Pyrophorus luminosus</name>
    <dbReference type="NCBI Taxonomy" id="2038154"/>
    <lineage>
        <taxon>Eukaryota</taxon>
        <taxon>Metazoa</taxon>
        <taxon>Ecdysozoa</taxon>
        <taxon>Arthropoda</taxon>
        <taxon>Hexapoda</taxon>
        <taxon>Insecta</taxon>
        <taxon>Pterygota</taxon>
        <taxon>Neoptera</taxon>
        <taxon>Endopterygota</taxon>
        <taxon>Coleoptera</taxon>
        <taxon>Polyphaga</taxon>
        <taxon>Elateriformia</taxon>
        <taxon>Elateroidea</taxon>
        <taxon>Elateridae</taxon>
        <taxon>Agrypninae</taxon>
        <taxon>Pyrophorini</taxon>
        <taxon>Ignelater</taxon>
    </lineage>
</organism>
<feature type="domain" description="HTH psq-type" evidence="3">
    <location>
        <begin position="35"/>
        <end position="73"/>
    </location>
</feature>
<feature type="region of interest" description="Disordered" evidence="2">
    <location>
        <begin position="187"/>
        <end position="231"/>
    </location>
</feature>
<dbReference type="GO" id="GO:0003677">
    <property type="term" value="F:DNA binding"/>
    <property type="evidence" value="ECO:0007669"/>
    <property type="project" value="InterPro"/>
</dbReference>
<comment type="caution">
    <text evidence="4">The sequence shown here is derived from an EMBL/GenBank/DDBJ whole genome shotgun (WGS) entry which is preliminary data.</text>
</comment>
<keyword evidence="5" id="KW-1185">Reference proteome</keyword>
<protein>
    <recommendedName>
        <fullName evidence="3">HTH psq-type domain-containing protein</fullName>
    </recommendedName>
</protein>
<gene>
    <name evidence="4" type="ORF">ILUMI_08490</name>
</gene>
<dbReference type="Gene3D" id="1.10.10.60">
    <property type="entry name" value="Homeodomain-like"/>
    <property type="match status" value="1"/>
</dbReference>
<feature type="compositionally biased region" description="Basic residues" evidence="2">
    <location>
        <begin position="270"/>
        <end position="279"/>
    </location>
</feature>
<accession>A0A8K0D667</accession>
<feature type="compositionally biased region" description="Low complexity" evidence="2">
    <location>
        <begin position="195"/>
        <end position="207"/>
    </location>
</feature>
<dbReference type="GO" id="GO:0005634">
    <property type="term" value="C:nucleus"/>
    <property type="evidence" value="ECO:0007669"/>
    <property type="project" value="UniProtKB-SubCell"/>
</dbReference>
<dbReference type="Pfam" id="PF05225">
    <property type="entry name" value="HTH_psq"/>
    <property type="match status" value="1"/>
</dbReference>
<dbReference type="Proteomes" id="UP000801492">
    <property type="component" value="Unassembled WGS sequence"/>
</dbReference>
<evidence type="ECO:0000256" key="1">
    <source>
        <dbReference type="ARBA" id="ARBA00004123"/>
    </source>
</evidence>
<reference evidence="4" key="1">
    <citation type="submission" date="2019-08" db="EMBL/GenBank/DDBJ databases">
        <title>The genome of the North American firefly Photinus pyralis.</title>
        <authorList>
            <consortium name="Photinus pyralis genome working group"/>
            <person name="Fallon T.R."/>
            <person name="Sander Lower S.E."/>
            <person name="Weng J.-K."/>
        </authorList>
    </citation>
    <scope>NUCLEOTIDE SEQUENCE</scope>
    <source>
        <strain evidence="4">TRF0915ILg1</strain>
        <tissue evidence="4">Whole body</tissue>
    </source>
</reference>
<feature type="non-terminal residue" evidence="4">
    <location>
        <position position="1"/>
    </location>
</feature>
<evidence type="ECO:0000313" key="4">
    <source>
        <dbReference type="EMBL" id="KAF2897696.1"/>
    </source>
</evidence>